<dbReference type="InterPro" id="IPR025736">
    <property type="entry name" value="PucR_C-HTH_dom"/>
</dbReference>
<dbReference type="Pfam" id="PF17853">
    <property type="entry name" value="GGDEF_2"/>
    <property type="match status" value="1"/>
</dbReference>
<proteinExistence type="inferred from homology"/>
<dbReference type="PANTHER" id="PTHR33744">
    <property type="entry name" value="CARBOHYDRATE DIACID REGULATOR"/>
    <property type="match status" value="1"/>
</dbReference>
<feature type="domain" description="CdaR GGDEF-like" evidence="4">
    <location>
        <begin position="300"/>
        <end position="430"/>
    </location>
</feature>
<evidence type="ECO:0000256" key="1">
    <source>
        <dbReference type="ARBA" id="ARBA00006754"/>
    </source>
</evidence>
<feature type="region of interest" description="Disordered" evidence="2">
    <location>
        <begin position="549"/>
        <end position="573"/>
    </location>
</feature>
<dbReference type="Pfam" id="PF13556">
    <property type="entry name" value="HTH_30"/>
    <property type="match status" value="1"/>
</dbReference>
<organism evidence="5 6">
    <name type="scientific">Streptomyces pyxinicus</name>
    <dbReference type="NCBI Taxonomy" id="2970331"/>
    <lineage>
        <taxon>Bacteria</taxon>
        <taxon>Bacillati</taxon>
        <taxon>Actinomycetota</taxon>
        <taxon>Actinomycetes</taxon>
        <taxon>Kitasatosporales</taxon>
        <taxon>Streptomycetaceae</taxon>
        <taxon>Streptomyces</taxon>
    </lineage>
</organism>
<evidence type="ECO:0000313" key="5">
    <source>
        <dbReference type="EMBL" id="MCS0603452.1"/>
    </source>
</evidence>
<comment type="similarity">
    <text evidence="1">Belongs to the CdaR family.</text>
</comment>
<dbReference type="Proteomes" id="UP001205612">
    <property type="component" value="Unassembled WGS sequence"/>
</dbReference>
<dbReference type="Gene3D" id="1.10.10.2840">
    <property type="entry name" value="PucR C-terminal helix-turn-helix domain"/>
    <property type="match status" value="1"/>
</dbReference>
<gene>
    <name evidence="5" type="ORF">NX794_19855</name>
</gene>
<protein>
    <submittedName>
        <fullName evidence="5">Helix-turn-helix domain-containing protein</fullName>
    </submittedName>
</protein>
<dbReference type="InterPro" id="IPR041522">
    <property type="entry name" value="CdaR_GGDEF"/>
</dbReference>
<reference evidence="5 6" key="1">
    <citation type="submission" date="2022-08" db="EMBL/GenBank/DDBJ databases">
        <authorList>
            <person name="Somphong A."/>
            <person name="Phongsopitanun W."/>
        </authorList>
    </citation>
    <scope>NUCLEOTIDE SEQUENCE [LARGE SCALE GENOMIC DNA]</scope>
    <source>
        <strain evidence="5 6">LP11</strain>
    </source>
</reference>
<evidence type="ECO:0000256" key="2">
    <source>
        <dbReference type="SAM" id="MobiDB-lite"/>
    </source>
</evidence>
<evidence type="ECO:0000259" key="3">
    <source>
        <dbReference type="Pfam" id="PF13556"/>
    </source>
</evidence>
<keyword evidence="6" id="KW-1185">Reference proteome</keyword>
<dbReference type="EMBL" id="JANUGP010000014">
    <property type="protein sequence ID" value="MCS0603452.1"/>
    <property type="molecule type" value="Genomic_DNA"/>
</dbReference>
<accession>A0ABT2B4U9</accession>
<dbReference type="RefSeq" id="WP_258779927.1">
    <property type="nucleotide sequence ID" value="NZ_JANUGP010000014.1"/>
</dbReference>
<dbReference type="InterPro" id="IPR051448">
    <property type="entry name" value="CdaR-like_regulators"/>
</dbReference>
<dbReference type="PANTHER" id="PTHR33744:SF17">
    <property type="entry name" value="CONSERVED PROTEIN"/>
    <property type="match status" value="1"/>
</dbReference>
<evidence type="ECO:0000259" key="4">
    <source>
        <dbReference type="Pfam" id="PF17853"/>
    </source>
</evidence>
<sequence>MSTHPARSLSRVLDDLGPTLLDLLHGDPERAGELGGVGIHDPYDEQHYPQHAVVLGVGVHGGEQIAALLRNLAGHGAAALVVRDPADEGADLEAVVAETGVALLALTRGASWAQLAAMLRTLLAEGDVGEQRDQTLGGVPSGDLFALANAIATLLDAPVTIEDRRYRILAFSGRQDEADAARVASILARRVPERYLRIHEEHGVLKELYRTDGPVHIPPPALGDEVALPRAAIAVRAGDEILGSVWAALRKPLTPERERAFREAAKLVALHMLRFRAGSDAENRLRADLVTTALEGGAGAVEALARLGLERDPLLVMAMGLTPARDAEHMDHADHADVTAERQRLASALAVHLTAVRPRSAVALVGDVTYALFPVPEDSGPARERAVKVAANFLERTGDRTRAVIGIGSVAAEPAGLARSRVNADRALRVVFSGRTGRRVAPIADVHVDALLMEMRDLAVARRDEVSGPIARLVAYDARHNAHLVETLRAWLDAFGDVIAASASLFVHPNTFRYRIRRVAEVGELDLRDPSARFGAMLQLRLMGLYDEDGSGGGGGGGREAHSRQGPAGGPDR</sequence>
<evidence type="ECO:0000313" key="6">
    <source>
        <dbReference type="Proteomes" id="UP001205612"/>
    </source>
</evidence>
<dbReference type="InterPro" id="IPR042070">
    <property type="entry name" value="PucR_C-HTH_sf"/>
</dbReference>
<name>A0ABT2B4U9_9ACTN</name>
<feature type="domain" description="PucR C-terminal helix-turn-helix" evidence="3">
    <location>
        <begin position="484"/>
        <end position="541"/>
    </location>
</feature>
<comment type="caution">
    <text evidence="5">The sequence shown here is derived from an EMBL/GenBank/DDBJ whole genome shotgun (WGS) entry which is preliminary data.</text>
</comment>